<comment type="similarity">
    <text evidence="1 7">Belongs to the glycosyl hydrolase 5 (cellulase A) family.</text>
</comment>
<comment type="caution">
    <text evidence="9">The sequence shown here is derived from an EMBL/GenBank/DDBJ whole genome shotgun (WGS) entry which is preliminary data.</text>
</comment>
<dbReference type="InterPro" id="IPR017853">
    <property type="entry name" value="GH"/>
</dbReference>
<dbReference type="GO" id="GO:0030245">
    <property type="term" value="P:cellulose catabolic process"/>
    <property type="evidence" value="ECO:0007669"/>
    <property type="project" value="UniProtKB-KW"/>
</dbReference>
<dbReference type="GeneID" id="97989604"/>
<dbReference type="GO" id="GO:0008422">
    <property type="term" value="F:beta-glucosidase activity"/>
    <property type="evidence" value="ECO:0007669"/>
    <property type="project" value="TreeGrafter"/>
</dbReference>
<evidence type="ECO:0000256" key="6">
    <source>
        <dbReference type="ARBA" id="ARBA00023326"/>
    </source>
</evidence>
<protein>
    <recommendedName>
        <fullName evidence="8">Glycoside hydrolase family 5 domain-containing protein</fullName>
    </recommendedName>
</protein>
<evidence type="ECO:0000256" key="3">
    <source>
        <dbReference type="ARBA" id="ARBA00023001"/>
    </source>
</evidence>
<evidence type="ECO:0000256" key="7">
    <source>
        <dbReference type="RuleBase" id="RU361153"/>
    </source>
</evidence>
<keyword evidence="4" id="KW-0119">Carbohydrate metabolism</keyword>
<proteinExistence type="inferred from homology"/>
<keyword evidence="6" id="KW-0624">Polysaccharide degradation</keyword>
<dbReference type="GO" id="GO:0005576">
    <property type="term" value="C:extracellular region"/>
    <property type="evidence" value="ECO:0007669"/>
    <property type="project" value="TreeGrafter"/>
</dbReference>
<evidence type="ECO:0000313" key="9">
    <source>
        <dbReference type="EMBL" id="RGE56784.1"/>
    </source>
</evidence>
<reference evidence="9 10" key="1">
    <citation type="submission" date="2018-08" db="EMBL/GenBank/DDBJ databases">
        <title>A genome reference for cultivated species of the human gut microbiota.</title>
        <authorList>
            <person name="Zou Y."/>
            <person name="Xue W."/>
            <person name="Luo G."/>
        </authorList>
    </citation>
    <scope>NUCLEOTIDE SEQUENCE [LARGE SCALE GENOMIC DNA]</scope>
    <source>
        <strain evidence="9 10">TF05-5AC</strain>
    </source>
</reference>
<name>A0A3E3HY61_9FIRM</name>
<dbReference type="SUPFAM" id="SSF51445">
    <property type="entry name" value="(Trans)glycosidases"/>
    <property type="match status" value="1"/>
</dbReference>
<evidence type="ECO:0000256" key="1">
    <source>
        <dbReference type="ARBA" id="ARBA00005641"/>
    </source>
</evidence>
<accession>A0A3E3HY61</accession>
<dbReference type="Gene3D" id="3.20.20.80">
    <property type="entry name" value="Glycosidases"/>
    <property type="match status" value="1"/>
</dbReference>
<organism evidence="9 10">
    <name type="scientific">Eisenbergiella massiliensis</name>
    <dbReference type="NCBI Taxonomy" id="1720294"/>
    <lineage>
        <taxon>Bacteria</taxon>
        <taxon>Bacillati</taxon>
        <taxon>Bacillota</taxon>
        <taxon>Clostridia</taxon>
        <taxon>Lachnospirales</taxon>
        <taxon>Lachnospiraceae</taxon>
        <taxon>Eisenbergiella</taxon>
    </lineage>
</organism>
<keyword evidence="3" id="KW-0136">Cellulose degradation</keyword>
<keyword evidence="10" id="KW-1185">Reference proteome</keyword>
<evidence type="ECO:0000313" key="10">
    <source>
        <dbReference type="Proteomes" id="UP000260812"/>
    </source>
</evidence>
<evidence type="ECO:0000259" key="8">
    <source>
        <dbReference type="Pfam" id="PF00150"/>
    </source>
</evidence>
<dbReference type="GO" id="GO:0009986">
    <property type="term" value="C:cell surface"/>
    <property type="evidence" value="ECO:0007669"/>
    <property type="project" value="TreeGrafter"/>
</dbReference>
<feature type="domain" description="Glycoside hydrolase family 5" evidence="8">
    <location>
        <begin position="36"/>
        <end position="329"/>
    </location>
</feature>
<dbReference type="InterPro" id="IPR001547">
    <property type="entry name" value="Glyco_hydro_5"/>
</dbReference>
<dbReference type="RefSeq" id="WP_021639971.1">
    <property type="nucleotide sequence ID" value="NZ_CANNOQ010000302.1"/>
</dbReference>
<dbReference type="Pfam" id="PF00150">
    <property type="entry name" value="Cellulase"/>
    <property type="match status" value="1"/>
</dbReference>
<evidence type="ECO:0000256" key="5">
    <source>
        <dbReference type="ARBA" id="ARBA00023295"/>
    </source>
</evidence>
<sequence length="357" mass="41706">MLFENFKQGLNLGGFLSQYELIADAGSKEALQQHFETFITEDNIKQIASWGFDHVRIPVDGWLFLDKEKKILREKPLEYLDRCIGWCADYGLHAVIDLHNIEGHVYGQMEIPTPLMTDEALRDDFCLFWARMAEHFKGYKGTLLLFELFNEIADSTGYMWNRLYKRAIKEIHKEDPGRWVLAGTNNVNSVGYLDRLDLVEDPYVFYNFHYYEPNAFTHQKAHFSEEFCAYRHTLTYPGDMTDYIAFLKANDKFRKEHPLMSEETDCNDKSLMLSLLSYAKDFMQYSGCELYCGEFGVIDSAPATEAVKWIRDFITICDGLKIGHAMWNYKCLDFELVDINNQIVRPEILDLLKELNQ</sequence>
<evidence type="ECO:0000256" key="4">
    <source>
        <dbReference type="ARBA" id="ARBA00023277"/>
    </source>
</evidence>
<dbReference type="AlphaFoldDB" id="A0A3E3HY61"/>
<dbReference type="PANTHER" id="PTHR31297:SF41">
    <property type="entry name" value="ENDOGLUCANASE, PUTATIVE (AFU_ORTHOLOGUE AFUA_5G01830)-RELATED"/>
    <property type="match status" value="1"/>
</dbReference>
<gene>
    <name evidence="9" type="ORF">DXC51_22780</name>
</gene>
<dbReference type="InterPro" id="IPR050386">
    <property type="entry name" value="Glycosyl_hydrolase_5"/>
</dbReference>
<dbReference type="PANTHER" id="PTHR31297">
    <property type="entry name" value="GLUCAN ENDO-1,6-BETA-GLUCOSIDASE B"/>
    <property type="match status" value="1"/>
</dbReference>
<evidence type="ECO:0000256" key="2">
    <source>
        <dbReference type="ARBA" id="ARBA00022801"/>
    </source>
</evidence>
<dbReference type="EMBL" id="QVLV01000021">
    <property type="protein sequence ID" value="RGE56784.1"/>
    <property type="molecule type" value="Genomic_DNA"/>
</dbReference>
<dbReference type="Proteomes" id="UP000260812">
    <property type="component" value="Unassembled WGS sequence"/>
</dbReference>
<keyword evidence="2 7" id="KW-0378">Hydrolase</keyword>
<keyword evidence="5 7" id="KW-0326">Glycosidase</keyword>